<dbReference type="GO" id="GO:0010972">
    <property type="term" value="P:negative regulation of G2/M transition of mitotic cell cycle"/>
    <property type="evidence" value="ECO:0007669"/>
    <property type="project" value="TreeGrafter"/>
</dbReference>
<keyword evidence="3" id="KW-1185">Reference proteome</keyword>
<feature type="region of interest" description="Disordered" evidence="1">
    <location>
        <begin position="167"/>
        <end position="413"/>
    </location>
</feature>
<dbReference type="InterPro" id="IPR006597">
    <property type="entry name" value="Sel1-like"/>
</dbReference>
<feature type="region of interest" description="Disordered" evidence="1">
    <location>
        <begin position="1"/>
        <end position="97"/>
    </location>
</feature>
<dbReference type="GO" id="GO:0032153">
    <property type="term" value="C:cell division site"/>
    <property type="evidence" value="ECO:0007669"/>
    <property type="project" value="TreeGrafter"/>
</dbReference>
<dbReference type="Pfam" id="PF08238">
    <property type="entry name" value="Sel1"/>
    <property type="match status" value="3"/>
</dbReference>
<feature type="compositionally biased region" description="Low complexity" evidence="1">
    <location>
        <begin position="341"/>
        <end position="377"/>
    </location>
</feature>
<dbReference type="InterPro" id="IPR011990">
    <property type="entry name" value="TPR-like_helical_dom_sf"/>
</dbReference>
<sequence>MSKFKNGLSVDRDVDDPMRRPRPVSQEGYYYPPEHVDSQGSRYQLQAMRQYGSSASLEVRKEYNKEQRERDFFPSQSPPQQYNGSSIPPGHESFVGSRAPSVFSEYDVSDYYYSTRNSTFPTSTMPTSETSYDQRQMPPANPASQYQYESQYYPTSPNSNLNYRLQSQTASSLSPSALPIDNMGPIPVRSSSRQGRDTGNEKTSPMRNNNQESLTDPFVIIPKVFEAPRSAPLPPGKQMQQQGQQGYMKQDYQYAQPPGPSQSQRSPNMQQQTRQIPQNSPQAQLPPNLQQTRQIPQNSLQAQQPPSLQSTRQIPSQTQQPTSLQSTRQIPSQTQQPPRLQSTRQIPSQTQQPPSLQSTRQIPSQTQQPPSLQSTRQIPSDAQPQMPPQSSSAYDSEPYIQPPPQTRPAETTRKFDPHSIAEPLSIDDYVQQAIKLHESNQLEQSTQYLKIAAEEGSPIGMTLYGLALRHGWVSVKMVTGKGIAELGCQINPRLAFKYLQKAASSAVDDINMLNSVNLSATKGELVLAIYELGVCFRHGWGVPKDKVHAAHYFEMAAKLGDPDAQNDIGMCYYKGEGVKKDLKIAAKYYRMAHAQGYGTMGNSWIFKEKYNEDE</sequence>
<protein>
    <submittedName>
        <fullName evidence="2">8349_t:CDS:1</fullName>
    </submittedName>
</protein>
<dbReference type="PANTHER" id="PTHR43628">
    <property type="entry name" value="ACTIVATOR OF C KINASE PROTEIN 1-RELATED"/>
    <property type="match status" value="1"/>
</dbReference>
<proteinExistence type="predicted"/>
<dbReference type="Proteomes" id="UP000789739">
    <property type="component" value="Unassembled WGS sequence"/>
</dbReference>
<name>A0A9N9F385_9GLOM</name>
<evidence type="ECO:0000256" key="1">
    <source>
        <dbReference type="SAM" id="MobiDB-lite"/>
    </source>
</evidence>
<gene>
    <name evidence="2" type="ORF">PBRASI_LOCUS2867</name>
</gene>
<feature type="compositionally biased region" description="Low complexity" evidence="1">
    <location>
        <begin position="236"/>
        <end position="267"/>
    </location>
</feature>
<dbReference type="Gene3D" id="1.25.40.10">
    <property type="entry name" value="Tetratricopeptide repeat domain"/>
    <property type="match status" value="1"/>
</dbReference>
<feature type="compositionally biased region" description="Polar residues" evidence="1">
    <location>
        <begin position="201"/>
        <end position="214"/>
    </location>
</feature>
<comment type="caution">
    <text evidence="2">The sequence shown here is derived from an EMBL/GenBank/DDBJ whole genome shotgun (WGS) entry which is preliminary data.</text>
</comment>
<dbReference type="PANTHER" id="PTHR43628:SF1">
    <property type="entry name" value="CHITIN SYNTHASE REGULATORY FACTOR 2-RELATED"/>
    <property type="match status" value="1"/>
</dbReference>
<feature type="compositionally biased region" description="Basic and acidic residues" evidence="1">
    <location>
        <begin position="58"/>
        <end position="72"/>
    </location>
</feature>
<feature type="compositionally biased region" description="Polar residues" evidence="1">
    <location>
        <begin position="330"/>
        <end position="340"/>
    </location>
</feature>
<feature type="compositionally biased region" description="Polar residues" evidence="1">
    <location>
        <begin position="115"/>
        <end position="134"/>
    </location>
</feature>
<feature type="compositionally biased region" description="Polar residues" evidence="1">
    <location>
        <begin position="74"/>
        <end position="86"/>
    </location>
</feature>
<dbReference type="SUPFAM" id="SSF81901">
    <property type="entry name" value="HCP-like"/>
    <property type="match status" value="1"/>
</dbReference>
<feature type="compositionally biased region" description="Polar residues" evidence="1">
    <location>
        <begin position="378"/>
        <end position="394"/>
    </location>
</feature>
<feature type="compositionally biased region" description="Polar residues" evidence="1">
    <location>
        <begin position="268"/>
        <end position="295"/>
    </location>
</feature>
<dbReference type="OrthoDB" id="2148946at2759"/>
<feature type="compositionally biased region" description="Low complexity" evidence="1">
    <location>
        <begin position="296"/>
        <end position="329"/>
    </location>
</feature>
<dbReference type="EMBL" id="CAJVPI010000237">
    <property type="protein sequence ID" value="CAG8506151.1"/>
    <property type="molecule type" value="Genomic_DNA"/>
</dbReference>
<accession>A0A9N9F385</accession>
<reference evidence="2" key="1">
    <citation type="submission" date="2021-06" db="EMBL/GenBank/DDBJ databases">
        <authorList>
            <person name="Kallberg Y."/>
            <person name="Tangrot J."/>
            <person name="Rosling A."/>
        </authorList>
    </citation>
    <scope>NUCLEOTIDE SEQUENCE</scope>
    <source>
        <strain evidence="2">BR232B</strain>
    </source>
</reference>
<feature type="compositionally biased region" description="Basic and acidic residues" evidence="1">
    <location>
        <begin position="10"/>
        <end position="19"/>
    </location>
</feature>
<evidence type="ECO:0000313" key="3">
    <source>
        <dbReference type="Proteomes" id="UP000789739"/>
    </source>
</evidence>
<dbReference type="InterPro" id="IPR052945">
    <property type="entry name" value="Mitotic_Regulator"/>
</dbReference>
<evidence type="ECO:0000313" key="2">
    <source>
        <dbReference type="EMBL" id="CAG8506151.1"/>
    </source>
</evidence>
<dbReference type="SMART" id="SM00671">
    <property type="entry name" value="SEL1"/>
    <property type="match status" value="3"/>
</dbReference>
<dbReference type="AlphaFoldDB" id="A0A9N9F385"/>
<organism evidence="2 3">
    <name type="scientific">Paraglomus brasilianum</name>
    <dbReference type="NCBI Taxonomy" id="144538"/>
    <lineage>
        <taxon>Eukaryota</taxon>
        <taxon>Fungi</taxon>
        <taxon>Fungi incertae sedis</taxon>
        <taxon>Mucoromycota</taxon>
        <taxon>Glomeromycotina</taxon>
        <taxon>Glomeromycetes</taxon>
        <taxon>Paraglomerales</taxon>
        <taxon>Paraglomeraceae</taxon>
        <taxon>Paraglomus</taxon>
    </lineage>
</organism>
<feature type="region of interest" description="Disordered" evidence="1">
    <location>
        <begin position="115"/>
        <end position="144"/>
    </location>
</feature>